<proteinExistence type="predicted"/>
<name>A0A2K8T3K9_9NOSO</name>
<dbReference type="AlphaFoldDB" id="A0A2K8T3K9"/>
<dbReference type="Proteomes" id="UP000232003">
    <property type="component" value="Chromosome"/>
</dbReference>
<organism evidence="1 2">
    <name type="scientific">Nostoc flagelliforme CCNUN1</name>
    <dbReference type="NCBI Taxonomy" id="2038116"/>
    <lineage>
        <taxon>Bacteria</taxon>
        <taxon>Bacillati</taxon>
        <taxon>Cyanobacteriota</taxon>
        <taxon>Cyanophyceae</taxon>
        <taxon>Nostocales</taxon>
        <taxon>Nostocaceae</taxon>
        <taxon>Nostoc</taxon>
    </lineage>
</organism>
<reference evidence="1 2" key="1">
    <citation type="submission" date="2017-11" db="EMBL/GenBank/DDBJ databases">
        <title>Complete genome of a free-living desiccation-tolerant cyanobacterium and its photosynthetic adaptation to extreme terrestrial habitat.</title>
        <authorList>
            <person name="Shang J."/>
        </authorList>
    </citation>
    <scope>NUCLEOTIDE SEQUENCE [LARGE SCALE GENOMIC DNA]</scope>
    <source>
        <strain evidence="1 2">CCNUN1</strain>
    </source>
</reference>
<sequence length="48" mass="5558">MLSVVPHLHALLHTRQTAAAHQRLHPDFSQDFRKEGSKTARMYVAKEF</sequence>
<gene>
    <name evidence="1" type="ORF">COO91_08425</name>
</gene>
<dbReference type="KEGG" id="nfl:COO91_08425"/>
<evidence type="ECO:0000313" key="2">
    <source>
        <dbReference type="Proteomes" id="UP000232003"/>
    </source>
</evidence>
<protein>
    <submittedName>
        <fullName evidence="1">Uncharacterized protein</fullName>
    </submittedName>
</protein>
<keyword evidence="2" id="KW-1185">Reference proteome</keyword>
<dbReference type="EMBL" id="CP024785">
    <property type="protein sequence ID" value="AUB42308.1"/>
    <property type="molecule type" value="Genomic_DNA"/>
</dbReference>
<evidence type="ECO:0000313" key="1">
    <source>
        <dbReference type="EMBL" id="AUB42308.1"/>
    </source>
</evidence>
<accession>A0A2K8T3K9</accession>